<feature type="compositionally biased region" description="Basic and acidic residues" evidence="2">
    <location>
        <begin position="633"/>
        <end position="653"/>
    </location>
</feature>
<feature type="compositionally biased region" description="Basic and acidic residues" evidence="2">
    <location>
        <begin position="660"/>
        <end position="683"/>
    </location>
</feature>
<evidence type="ECO:0000313" key="5">
    <source>
        <dbReference type="EMBL" id="SEU04630.1"/>
    </source>
</evidence>
<dbReference type="SMART" id="SM00460">
    <property type="entry name" value="TGc"/>
    <property type="match status" value="1"/>
</dbReference>
<keyword evidence="3" id="KW-0732">Signal</keyword>
<feature type="compositionally biased region" description="Gly residues" evidence="2">
    <location>
        <begin position="187"/>
        <end position="213"/>
    </location>
</feature>
<dbReference type="Gene3D" id="3.10.620.30">
    <property type="match status" value="1"/>
</dbReference>
<dbReference type="RefSeq" id="WP_166434350.1">
    <property type="nucleotide sequence ID" value="NZ_DAINWJ010000289.1"/>
</dbReference>
<evidence type="ECO:0000256" key="2">
    <source>
        <dbReference type="SAM" id="MobiDB-lite"/>
    </source>
</evidence>
<feature type="region of interest" description="Disordered" evidence="2">
    <location>
        <begin position="633"/>
        <end position="683"/>
    </location>
</feature>
<evidence type="ECO:0000259" key="4">
    <source>
        <dbReference type="SMART" id="SM00460"/>
    </source>
</evidence>
<feature type="signal peptide" evidence="3">
    <location>
        <begin position="1"/>
        <end position="28"/>
    </location>
</feature>
<evidence type="ECO:0000256" key="1">
    <source>
        <dbReference type="ARBA" id="ARBA00022737"/>
    </source>
</evidence>
<evidence type="ECO:0000313" key="6">
    <source>
        <dbReference type="Proteomes" id="UP000198508"/>
    </source>
</evidence>
<dbReference type="EMBL" id="FOIM01000026">
    <property type="protein sequence ID" value="SEU04630.1"/>
    <property type="molecule type" value="Genomic_DNA"/>
</dbReference>
<dbReference type="SUPFAM" id="SSF54001">
    <property type="entry name" value="Cysteine proteinases"/>
    <property type="match status" value="1"/>
</dbReference>
<keyword evidence="6" id="KW-1185">Reference proteome</keyword>
<keyword evidence="1" id="KW-0677">Repeat</keyword>
<dbReference type="AlphaFoldDB" id="A0A1I0J477"/>
<dbReference type="InterPro" id="IPR018337">
    <property type="entry name" value="Cell_wall/Cho-bd_repeat"/>
</dbReference>
<dbReference type="Gene3D" id="2.10.270.10">
    <property type="entry name" value="Cholin Binding"/>
    <property type="match status" value="1"/>
</dbReference>
<accession>A0A1I0J477</accession>
<proteinExistence type="predicted"/>
<gene>
    <name evidence="5" type="ORF">SAMN05216313_12641</name>
</gene>
<dbReference type="SUPFAM" id="SSF69360">
    <property type="entry name" value="Cell wall binding repeat"/>
    <property type="match status" value="1"/>
</dbReference>
<feature type="domain" description="Transglutaminase-like" evidence="4">
    <location>
        <begin position="307"/>
        <end position="359"/>
    </location>
</feature>
<organism evidence="5 6">
    <name type="scientific">Enterocloster lavalensis</name>
    <dbReference type="NCBI Taxonomy" id="460384"/>
    <lineage>
        <taxon>Bacteria</taxon>
        <taxon>Bacillati</taxon>
        <taxon>Bacillota</taxon>
        <taxon>Clostridia</taxon>
        <taxon>Lachnospirales</taxon>
        <taxon>Lachnospiraceae</taxon>
        <taxon>Enterocloster</taxon>
    </lineage>
</organism>
<protein>
    <submittedName>
        <fullName evidence="5">Putative cell wall binding repeat-containing protein</fullName>
    </submittedName>
</protein>
<feature type="region of interest" description="Disordered" evidence="2">
    <location>
        <begin position="183"/>
        <end position="215"/>
    </location>
</feature>
<dbReference type="STRING" id="460384.SAMN05216313_12641"/>
<evidence type="ECO:0000256" key="3">
    <source>
        <dbReference type="SAM" id="SignalP"/>
    </source>
</evidence>
<dbReference type="Proteomes" id="UP000198508">
    <property type="component" value="Unassembled WGS sequence"/>
</dbReference>
<dbReference type="GeneID" id="93276110"/>
<dbReference type="Pfam" id="PF01841">
    <property type="entry name" value="Transglut_core"/>
    <property type="match status" value="1"/>
</dbReference>
<dbReference type="InterPro" id="IPR002931">
    <property type="entry name" value="Transglutaminase-like"/>
</dbReference>
<sequence length="683" mass="75475">MNKTKHIALIRLGAAAVMTAMTASTALAGTWQSGAAGWRYHSDGGQPVGGWIQDGAEYYHTDENGYMQTGWYQDMADNGRWYYLNPQQGGPQGALKTGWLLDNGRWYFLDTRIGGPRGSLMSGWQWIDGKCYYLDPAQGGAMAADCITPDGSRVDASGAWVDGNGVPHYEEGKGISSTVTVDITAQGPGGAATGSGGRTAGGSGGGSGSGSGSGSSYSGIYGEDFEWSDYSDDSVSRSANDFENGNYGMMDSDEREEMKEAIADFKDTYITSGMSDFEKEIMIIKWLVENCSYEKAKDWSRATGYSCIVEGKAQCSGYADAFLQTAKACGLEVRYVYSSTHAWNLIKLDGEWYHVDVTWEDPVGRNDYGFSGLRNLYINLEDDEIKGVSHHHSWQPDRIKARGSAYGRKVVAQYLKDGTIDTSKGESFKEQMDRYFDKVTNEDGSNSFIYTSTVATADRICAYLETMIEAKSENFGFLVRYPSAYTAQVTGNYSKLVKINNEIEEMVNSRINEKYQNVLKNPVRISLFLKRDADVNYYAYENGSLYYQEGQGRKINYLVRFVDTDGNEVGTQSGTGEKKRSVQLTFPEGYSWISNGSENCKVSQGKVSYGGRSFQILDGDEIEVQIRLRKLKTENSKPVEQEKEVPETGKEAESAGNIAESKEENKTENQRPEKASPSSADRR</sequence>
<name>A0A1I0J477_9FIRM</name>
<reference evidence="6" key="1">
    <citation type="submission" date="2016-10" db="EMBL/GenBank/DDBJ databases">
        <authorList>
            <person name="Varghese N."/>
            <person name="Submissions S."/>
        </authorList>
    </citation>
    <scope>NUCLEOTIDE SEQUENCE [LARGE SCALE GENOMIC DNA]</scope>
    <source>
        <strain evidence="6">NLAE-zl-G277</strain>
    </source>
</reference>
<feature type="chain" id="PRO_5011703902" evidence="3">
    <location>
        <begin position="29"/>
        <end position="683"/>
    </location>
</feature>
<dbReference type="InterPro" id="IPR038765">
    <property type="entry name" value="Papain-like_cys_pep_sf"/>
</dbReference>
<dbReference type="Pfam" id="PF01473">
    <property type="entry name" value="Choline_bind_1"/>
    <property type="match status" value="4"/>
</dbReference>